<reference evidence="2" key="1">
    <citation type="submission" date="2022-11" db="UniProtKB">
        <authorList>
            <consortium name="WormBaseParasite"/>
        </authorList>
    </citation>
    <scope>IDENTIFICATION</scope>
</reference>
<dbReference type="Proteomes" id="UP000887579">
    <property type="component" value="Unplaced"/>
</dbReference>
<proteinExistence type="predicted"/>
<dbReference type="WBParaSite" id="ES5_v2.g16712.t1">
    <property type="protein sequence ID" value="ES5_v2.g16712.t1"/>
    <property type="gene ID" value="ES5_v2.g16712"/>
</dbReference>
<accession>A0AC34FHI1</accession>
<sequence length="195" mass="22245">MSVNVYNSVWENVFQTVIPQNCFVFVILNGNNIQIPSITKDPNCKYINQTAVDDTLINGFSFQEYLDAVVAVGYENDFTRIYKEMQKDDDTNGDPVKEDVERLLRQGGGLFFQTVFLMSSEAECQLRKAAMMVSMDSNFDTSSTTIDRAKLITNDVIGNPEELERYGSICWKKSYNMFIAQPPSRLTKEVVQREV</sequence>
<evidence type="ECO:0000313" key="1">
    <source>
        <dbReference type="Proteomes" id="UP000887579"/>
    </source>
</evidence>
<name>A0AC34FHI1_9BILA</name>
<protein>
    <submittedName>
        <fullName evidence="2">Uncharacterized protein</fullName>
    </submittedName>
</protein>
<organism evidence="1 2">
    <name type="scientific">Panagrolaimus sp. ES5</name>
    <dbReference type="NCBI Taxonomy" id="591445"/>
    <lineage>
        <taxon>Eukaryota</taxon>
        <taxon>Metazoa</taxon>
        <taxon>Ecdysozoa</taxon>
        <taxon>Nematoda</taxon>
        <taxon>Chromadorea</taxon>
        <taxon>Rhabditida</taxon>
        <taxon>Tylenchina</taxon>
        <taxon>Panagrolaimomorpha</taxon>
        <taxon>Panagrolaimoidea</taxon>
        <taxon>Panagrolaimidae</taxon>
        <taxon>Panagrolaimus</taxon>
    </lineage>
</organism>
<evidence type="ECO:0000313" key="2">
    <source>
        <dbReference type="WBParaSite" id="ES5_v2.g16712.t1"/>
    </source>
</evidence>